<protein>
    <submittedName>
        <fullName evidence="3">Peptidase A24A, prepilin type IV</fullName>
    </submittedName>
</protein>
<feature type="transmembrane region" description="Helical" evidence="1">
    <location>
        <begin position="38"/>
        <end position="60"/>
    </location>
</feature>
<dbReference type="GO" id="GO:0004190">
    <property type="term" value="F:aspartic-type endopeptidase activity"/>
    <property type="evidence" value="ECO:0007669"/>
    <property type="project" value="InterPro"/>
</dbReference>
<keyword evidence="1" id="KW-0472">Membrane</keyword>
<evidence type="ECO:0000256" key="1">
    <source>
        <dbReference type="SAM" id="Phobius"/>
    </source>
</evidence>
<keyword evidence="1" id="KW-1133">Transmembrane helix</keyword>
<comment type="caution">
    <text evidence="3">The sequence shown here is derived from an EMBL/GenBank/DDBJ whole genome shotgun (WGS) entry which is preliminary data.</text>
</comment>
<dbReference type="GO" id="GO:0016020">
    <property type="term" value="C:membrane"/>
    <property type="evidence" value="ECO:0007669"/>
    <property type="project" value="InterPro"/>
</dbReference>
<dbReference type="EMBL" id="JGZU01000011">
    <property type="protein sequence ID" value="KFJ05948.1"/>
    <property type="molecule type" value="Genomic_DNA"/>
</dbReference>
<feature type="transmembrane region" description="Helical" evidence="1">
    <location>
        <begin position="72"/>
        <end position="90"/>
    </location>
</feature>
<feature type="domain" description="Prepilin type IV endopeptidase peptidase" evidence="2">
    <location>
        <begin position="20"/>
        <end position="128"/>
    </location>
</feature>
<gene>
    <name evidence="3" type="ORF">BITS_1089</name>
</gene>
<reference evidence="3 4" key="1">
    <citation type="submission" date="2014-03" db="EMBL/GenBank/DDBJ databases">
        <title>Genomics of Bifidobacteria.</title>
        <authorList>
            <person name="Ventura M."/>
            <person name="Milani C."/>
            <person name="Lugli G.A."/>
        </authorList>
    </citation>
    <scope>NUCLEOTIDE SEQUENCE [LARGE SCALE GENOMIC DNA]</scope>
    <source>
        <strain evidence="3 4">JCM 13495</strain>
    </source>
</reference>
<dbReference type="STRING" id="356829.BITS_1089"/>
<name>A0A087EDU7_9BIFI</name>
<dbReference type="eggNOG" id="ENOG5031Y3G">
    <property type="taxonomic scope" value="Bacteria"/>
</dbReference>
<feature type="transmembrane region" description="Helical" evidence="1">
    <location>
        <begin position="6"/>
        <end position="26"/>
    </location>
</feature>
<accession>A0A087EDU7</accession>
<organism evidence="3 4">
    <name type="scientific">Bifidobacterium tsurumiense</name>
    <dbReference type="NCBI Taxonomy" id="356829"/>
    <lineage>
        <taxon>Bacteria</taxon>
        <taxon>Bacillati</taxon>
        <taxon>Actinomycetota</taxon>
        <taxon>Actinomycetes</taxon>
        <taxon>Bifidobacteriales</taxon>
        <taxon>Bifidobacteriaceae</taxon>
        <taxon>Bifidobacterium</taxon>
    </lineage>
</organism>
<feature type="transmembrane region" description="Helical" evidence="1">
    <location>
        <begin position="102"/>
        <end position="134"/>
    </location>
</feature>
<dbReference type="AlphaFoldDB" id="A0A087EDU7"/>
<evidence type="ECO:0000313" key="3">
    <source>
        <dbReference type="EMBL" id="KFJ05948.1"/>
    </source>
</evidence>
<dbReference type="Pfam" id="PF01478">
    <property type="entry name" value="Peptidase_A24"/>
    <property type="match status" value="1"/>
</dbReference>
<evidence type="ECO:0000313" key="4">
    <source>
        <dbReference type="Proteomes" id="UP000029080"/>
    </source>
</evidence>
<dbReference type="InterPro" id="IPR000045">
    <property type="entry name" value="Prepilin_IV_endopep_pep"/>
</dbReference>
<evidence type="ECO:0000259" key="2">
    <source>
        <dbReference type="Pfam" id="PF01478"/>
    </source>
</evidence>
<feature type="transmembrane region" description="Helical" evidence="1">
    <location>
        <begin position="146"/>
        <end position="166"/>
    </location>
</feature>
<dbReference type="Gene3D" id="1.20.120.1220">
    <property type="match status" value="1"/>
</dbReference>
<keyword evidence="1" id="KW-0812">Transmembrane</keyword>
<proteinExistence type="predicted"/>
<dbReference type="Proteomes" id="UP000029080">
    <property type="component" value="Unassembled WGS sequence"/>
</dbReference>
<keyword evidence="4" id="KW-1185">Reference proteome</keyword>
<sequence length="168" mass="18239">MVNFDYFTVMAYIAVSPSLLCGLALCYYDLRTRTVPRIWVCIGVLVQLVVFLSTTVMPAFHAGSATLPRLAMTLLLASISVSVQLALALCKPGALGLGDVTCTGLIALAVGWFGLLTIVTWWVFMGFIGLFWMLAWPRFPHNDTAYASRVPFVPVIVTAAFCALLITA</sequence>